<evidence type="ECO:0000256" key="7">
    <source>
        <dbReference type="ARBA" id="ARBA00023242"/>
    </source>
</evidence>
<evidence type="ECO:0000256" key="6">
    <source>
        <dbReference type="ARBA" id="ARBA00022776"/>
    </source>
</evidence>
<dbReference type="GO" id="GO:0005634">
    <property type="term" value="C:nucleus"/>
    <property type="evidence" value="ECO:0007669"/>
    <property type="project" value="UniProtKB-SubCell"/>
</dbReference>
<dbReference type="InterPro" id="IPR018851">
    <property type="entry name" value="Borealin_N"/>
</dbReference>
<feature type="compositionally biased region" description="Polar residues" evidence="10">
    <location>
        <begin position="76"/>
        <end position="94"/>
    </location>
</feature>
<feature type="region of interest" description="Disordered" evidence="10">
    <location>
        <begin position="1"/>
        <end position="94"/>
    </location>
</feature>
<evidence type="ECO:0000256" key="8">
    <source>
        <dbReference type="ARBA" id="ARBA00023306"/>
    </source>
</evidence>
<comment type="similarity">
    <text evidence="3">Belongs to the borealin family.</text>
</comment>
<name>A0A9W7BA74_9STRA</name>
<evidence type="ECO:0000259" key="11">
    <source>
        <dbReference type="Pfam" id="PF10444"/>
    </source>
</evidence>
<comment type="caution">
    <text evidence="12">The sequence shown here is derived from an EMBL/GenBank/DDBJ whole genome shotgun (WGS) entry which is preliminary data.</text>
</comment>
<gene>
    <name evidence="12" type="ORF">TL16_g09251</name>
</gene>
<evidence type="ECO:0000256" key="4">
    <source>
        <dbReference type="ARBA" id="ARBA00022454"/>
    </source>
</evidence>
<feature type="domain" description="Borealin N-terminal" evidence="11">
    <location>
        <begin position="105"/>
        <end position="158"/>
    </location>
</feature>
<keyword evidence="7" id="KW-0539">Nucleus</keyword>
<keyword evidence="6" id="KW-0498">Mitosis</keyword>
<keyword evidence="5" id="KW-0132">Cell division</keyword>
<dbReference type="EMBL" id="BLQM01000313">
    <property type="protein sequence ID" value="GMH82420.1"/>
    <property type="molecule type" value="Genomic_DNA"/>
</dbReference>
<keyword evidence="4" id="KW-0158">Chromosome</keyword>
<evidence type="ECO:0000256" key="2">
    <source>
        <dbReference type="ARBA" id="ARBA00004584"/>
    </source>
</evidence>
<accession>A0A9W7BA74</accession>
<evidence type="ECO:0000256" key="10">
    <source>
        <dbReference type="SAM" id="MobiDB-lite"/>
    </source>
</evidence>
<evidence type="ECO:0000256" key="3">
    <source>
        <dbReference type="ARBA" id="ARBA00009914"/>
    </source>
</evidence>
<comment type="subcellular location">
    <subcellularLocation>
        <location evidence="2">Chromosome</location>
        <location evidence="2">Centromere</location>
    </subcellularLocation>
    <subcellularLocation>
        <location evidence="1">Nucleus</location>
    </subcellularLocation>
</comment>
<dbReference type="PANTHER" id="PTHR16040:SF7">
    <property type="entry name" value="AUSTRALIN, ISOFORM A-RELATED"/>
    <property type="match status" value="1"/>
</dbReference>
<protein>
    <recommendedName>
        <fullName evidence="11">Borealin N-terminal domain-containing protein</fullName>
    </recommendedName>
</protein>
<sequence>MPVPMSARSSRRRVAMGVLDDTSNSNAIDFDFEGAGSPVKGQSNNSDSAQQPVCPPSSSKKSKKGRRESKLAMQRMSMSGTEQPHIDASSSELSNLDGSNLGHITAYISDLSDEVDLRCHRIQNTAETACLSLRNSLQIALMKIPKSVRRMTVKEFEEVYGGEVFKVVQSKVTSELDEVLSRARAQPSTPGNNKRTNSRITRSVIKGGRPMETPSKGSGGGYGGVPQTPATVRAPRRGEVLLSEVRESVFLGGWKVVGALLTLKFTLTQNGSPIAQNDTVIATVKKAKKNDGSGQVTSAICLEMDAGNGQFINLGDHDAAKGMDEEMKKNAVSKLKNLQDEVAALMAQLGN</sequence>
<dbReference type="InterPro" id="IPR018867">
    <property type="entry name" value="Cell_div_borealin"/>
</dbReference>
<feature type="compositionally biased region" description="Polar residues" evidence="10">
    <location>
        <begin position="186"/>
        <end position="201"/>
    </location>
</feature>
<organism evidence="12 13">
    <name type="scientific">Triparma laevis f. inornata</name>
    <dbReference type="NCBI Taxonomy" id="1714386"/>
    <lineage>
        <taxon>Eukaryota</taxon>
        <taxon>Sar</taxon>
        <taxon>Stramenopiles</taxon>
        <taxon>Ochrophyta</taxon>
        <taxon>Bolidophyceae</taxon>
        <taxon>Parmales</taxon>
        <taxon>Triparmaceae</taxon>
        <taxon>Triparma</taxon>
    </lineage>
</organism>
<feature type="region of interest" description="Disordered" evidence="10">
    <location>
        <begin position="181"/>
        <end position="231"/>
    </location>
</feature>
<evidence type="ECO:0000256" key="1">
    <source>
        <dbReference type="ARBA" id="ARBA00004123"/>
    </source>
</evidence>
<keyword evidence="8" id="KW-0131">Cell cycle</keyword>
<evidence type="ECO:0000256" key="9">
    <source>
        <dbReference type="ARBA" id="ARBA00023328"/>
    </source>
</evidence>
<evidence type="ECO:0000313" key="13">
    <source>
        <dbReference type="Proteomes" id="UP001162640"/>
    </source>
</evidence>
<dbReference type="AlphaFoldDB" id="A0A9W7BA74"/>
<proteinExistence type="inferred from homology"/>
<evidence type="ECO:0000256" key="5">
    <source>
        <dbReference type="ARBA" id="ARBA00022618"/>
    </source>
</evidence>
<dbReference type="GO" id="GO:0051301">
    <property type="term" value="P:cell division"/>
    <property type="evidence" value="ECO:0007669"/>
    <property type="project" value="UniProtKB-KW"/>
</dbReference>
<dbReference type="Proteomes" id="UP001162640">
    <property type="component" value="Unassembled WGS sequence"/>
</dbReference>
<evidence type="ECO:0000313" key="12">
    <source>
        <dbReference type="EMBL" id="GMH82420.1"/>
    </source>
</evidence>
<dbReference type="Gene3D" id="6.10.250.1900">
    <property type="match status" value="1"/>
</dbReference>
<dbReference type="PANTHER" id="PTHR16040">
    <property type="entry name" value="AUSTRALIN, ISOFORM A-RELATED"/>
    <property type="match status" value="1"/>
</dbReference>
<dbReference type="Pfam" id="PF10444">
    <property type="entry name" value="Nbl1_Borealin_N"/>
    <property type="match status" value="1"/>
</dbReference>
<dbReference type="GO" id="GO:0000775">
    <property type="term" value="C:chromosome, centromeric region"/>
    <property type="evidence" value="ECO:0007669"/>
    <property type="project" value="UniProtKB-SubCell"/>
</dbReference>
<keyword evidence="9" id="KW-0137">Centromere</keyword>
<feature type="compositionally biased region" description="Polar residues" evidence="10">
    <location>
        <begin position="40"/>
        <end position="51"/>
    </location>
</feature>
<reference evidence="13" key="1">
    <citation type="journal article" date="2023" name="Commun. Biol.">
        <title>Genome analysis of Parmales, the sister group of diatoms, reveals the evolutionary specialization of diatoms from phago-mixotrophs to photoautotrophs.</title>
        <authorList>
            <person name="Ban H."/>
            <person name="Sato S."/>
            <person name="Yoshikawa S."/>
            <person name="Yamada K."/>
            <person name="Nakamura Y."/>
            <person name="Ichinomiya M."/>
            <person name="Sato N."/>
            <person name="Blanc-Mathieu R."/>
            <person name="Endo H."/>
            <person name="Kuwata A."/>
            <person name="Ogata H."/>
        </authorList>
    </citation>
    <scope>NUCLEOTIDE SEQUENCE [LARGE SCALE GENOMIC DNA]</scope>
</reference>